<dbReference type="PANTHER" id="PTHR30069:SF27">
    <property type="entry name" value="BLL4766 PROTEIN"/>
    <property type="match status" value="1"/>
</dbReference>
<keyword evidence="7 10" id="KW-0472">Membrane</keyword>
<dbReference type="PANTHER" id="PTHR30069">
    <property type="entry name" value="TONB-DEPENDENT OUTER MEMBRANE RECEPTOR"/>
    <property type="match status" value="1"/>
</dbReference>
<evidence type="ECO:0000259" key="14">
    <source>
        <dbReference type="Pfam" id="PF07715"/>
    </source>
</evidence>
<comment type="caution">
    <text evidence="15">The sequence shown here is derived from an EMBL/GenBank/DDBJ whole genome shotgun (WGS) entry which is preliminary data.</text>
</comment>
<dbReference type="GO" id="GO:0015344">
    <property type="term" value="F:siderophore uptake transmembrane transporter activity"/>
    <property type="evidence" value="ECO:0007669"/>
    <property type="project" value="TreeGrafter"/>
</dbReference>
<evidence type="ECO:0000256" key="4">
    <source>
        <dbReference type="ARBA" id="ARBA00022452"/>
    </source>
</evidence>
<dbReference type="Gene3D" id="2.40.170.20">
    <property type="entry name" value="TonB-dependent receptor, beta-barrel domain"/>
    <property type="match status" value="1"/>
</dbReference>
<dbReference type="PROSITE" id="PS52016">
    <property type="entry name" value="TONB_DEPENDENT_REC_3"/>
    <property type="match status" value="1"/>
</dbReference>
<keyword evidence="12" id="KW-0732">Signal</keyword>
<dbReference type="SUPFAM" id="SSF56935">
    <property type="entry name" value="Porins"/>
    <property type="match status" value="1"/>
</dbReference>
<name>A0A6N9HQM3_9BURK</name>
<feature type="chain" id="PRO_5026656096" evidence="12">
    <location>
        <begin position="25"/>
        <end position="647"/>
    </location>
</feature>
<evidence type="ECO:0000256" key="12">
    <source>
        <dbReference type="SAM" id="SignalP"/>
    </source>
</evidence>
<dbReference type="Pfam" id="PF00593">
    <property type="entry name" value="TonB_dep_Rec_b-barrel"/>
    <property type="match status" value="1"/>
</dbReference>
<dbReference type="GO" id="GO:0044718">
    <property type="term" value="P:siderophore transmembrane transport"/>
    <property type="evidence" value="ECO:0007669"/>
    <property type="project" value="TreeGrafter"/>
</dbReference>
<keyword evidence="6 11" id="KW-0798">TonB box</keyword>
<dbReference type="GO" id="GO:0009279">
    <property type="term" value="C:cell outer membrane"/>
    <property type="evidence" value="ECO:0007669"/>
    <property type="project" value="UniProtKB-SubCell"/>
</dbReference>
<feature type="domain" description="TonB-dependent receptor plug" evidence="14">
    <location>
        <begin position="48"/>
        <end position="153"/>
    </location>
</feature>
<reference evidence="15 16" key="1">
    <citation type="submission" date="2019-12" db="EMBL/GenBank/DDBJ databases">
        <title>Novel species isolated from a subtropical stream in China.</title>
        <authorList>
            <person name="Lu H."/>
        </authorList>
    </citation>
    <scope>NUCLEOTIDE SEQUENCE [LARGE SCALE GENOMIC DNA]</scope>
    <source>
        <strain evidence="15 16">DS3</strain>
    </source>
</reference>
<evidence type="ECO:0000259" key="13">
    <source>
        <dbReference type="Pfam" id="PF00593"/>
    </source>
</evidence>
<dbReference type="RefSeq" id="WP_161027962.1">
    <property type="nucleotide sequence ID" value="NZ_WWCJ01000023.1"/>
</dbReference>
<evidence type="ECO:0000256" key="11">
    <source>
        <dbReference type="RuleBase" id="RU003357"/>
    </source>
</evidence>
<accession>A0A6N9HQM3</accession>
<dbReference type="Gene3D" id="2.170.130.10">
    <property type="entry name" value="TonB-dependent receptor, plug domain"/>
    <property type="match status" value="1"/>
</dbReference>
<dbReference type="InterPro" id="IPR039426">
    <property type="entry name" value="TonB-dep_rcpt-like"/>
</dbReference>
<dbReference type="Pfam" id="PF07715">
    <property type="entry name" value="Plug"/>
    <property type="match status" value="1"/>
</dbReference>
<evidence type="ECO:0000256" key="3">
    <source>
        <dbReference type="ARBA" id="ARBA00022448"/>
    </source>
</evidence>
<dbReference type="InterPro" id="IPR000531">
    <property type="entry name" value="Beta-barrel_TonB"/>
</dbReference>
<evidence type="ECO:0000256" key="2">
    <source>
        <dbReference type="ARBA" id="ARBA00009810"/>
    </source>
</evidence>
<evidence type="ECO:0000256" key="7">
    <source>
        <dbReference type="ARBA" id="ARBA00023136"/>
    </source>
</evidence>
<dbReference type="InterPro" id="IPR037066">
    <property type="entry name" value="Plug_dom_sf"/>
</dbReference>
<comment type="similarity">
    <text evidence="2 10 11">Belongs to the TonB-dependent receptor family.</text>
</comment>
<evidence type="ECO:0000313" key="16">
    <source>
        <dbReference type="Proteomes" id="UP000448575"/>
    </source>
</evidence>
<protein>
    <submittedName>
        <fullName evidence="15">TonB-dependent receptor</fullName>
    </submittedName>
</protein>
<keyword evidence="3 10" id="KW-0813">Transport</keyword>
<evidence type="ECO:0000256" key="8">
    <source>
        <dbReference type="ARBA" id="ARBA00023170"/>
    </source>
</evidence>
<evidence type="ECO:0000256" key="10">
    <source>
        <dbReference type="PROSITE-ProRule" id="PRU01360"/>
    </source>
</evidence>
<keyword evidence="16" id="KW-1185">Reference proteome</keyword>
<feature type="signal peptide" evidence="12">
    <location>
        <begin position="1"/>
        <end position="24"/>
    </location>
</feature>
<dbReference type="AlphaFoldDB" id="A0A6N9HQM3"/>
<evidence type="ECO:0000256" key="9">
    <source>
        <dbReference type="ARBA" id="ARBA00023237"/>
    </source>
</evidence>
<keyword evidence="9 10" id="KW-0998">Cell outer membrane</keyword>
<comment type="subcellular location">
    <subcellularLocation>
        <location evidence="1 10">Cell outer membrane</location>
        <topology evidence="1 10">Multi-pass membrane protein</topology>
    </subcellularLocation>
</comment>
<dbReference type="EMBL" id="WWCJ01000023">
    <property type="protein sequence ID" value="MYN05015.1"/>
    <property type="molecule type" value="Genomic_DNA"/>
</dbReference>
<feature type="domain" description="TonB-dependent receptor-like beta-barrel" evidence="13">
    <location>
        <begin position="201"/>
        <end position="615"/>
    </location>
</feature>
<keyword evidence="4 10" id="KW-1134">Transmembrane beta strand</keyword>
<sequence length="647" mass="70348">MTIFSPRCALSAALALCFAAPAFAQNTQDSQTIVISGSRFASDPSLLPIGATSISAADIRRAGVTDVNQALRKIGGVYGRQSLTGSPDFSLDLRGFGSTSDQNVVVVLDGVRMNDNELTPATLSTIPIDLVERIDIMRGGASVLYGEGATGGVISITTKRPQAGARGGSMFAELGRFDSADVRLGAVQGFDGVAIDASAGHQRTDNYRKNNEFKQSRFNGGVQFNGGFGRLSLRADIARQDQRFAGSLTEAQFLDNPRQTKTPDDFGKMDSNRFTAAWERKVGAFDLAAELAHRTKDVEATYFGSKSVYDSKQTQFSPRLRHLAQFDGMLNELVAGFDFGRWNRVTRSDYSGADATQRSKAVYVRDEVKFAGAQQVRLAAGVRRELFDKDSLDPVPYTTATYSIKQAHNAWELQGSMLAAPGLTAWAKAGQSYRVATSDENAYTPQANKPLATQTSHDAEIGLGYAQGAAKVDARLFRHNLDNEIYYDPTAGLFGANTNLAPTQRKGFELDGSYRFAAAWQVQGHYQQVEATFRSGGNAGREVPLVPKYSATVRLAWTPADGQSADIGVQRVARQRVGSDFSNACSARIPAYTTVDGRYARKFGQWELALSALNLLDKDYYNQAFGCRTGIYPDNGRQVKVSARYDF</sequence>
<dbReference type="Proteomes" id="UP000448575">
    <property type="component" value="Unassembled WGS sequence"/>
</dbReference>
<organism evidence="15 16">
    <name type="scientific">Pseudoduganella guangdongensis</name>
    <dbReference type="NCBI Taxonomy" id="2692179"/>
    <lineage>
        <taxon>Bacteria</taxon>
        <taxon>Pseudomonadati</taxon>
        <taxon>Pseudomonadota</taxon>
        <taxon>Betaproteobacteria</taxon>
        <taxon>Burkholderiales</taxon>
        <taxon>Oxalobacteraceae</taxon>
        <taxon>Telluria group</taxon>
        <taxon>Pseudoduganella</taxon>
    </lineage>
</organism>
<evidence type="ECO:0000256" key="5">
    <source>
        <dbReference type="ARBA" id="ARBA00022692"/>
    </source>
</evidence>
<evidence type="ECO:0000256" key="1">
    <source>
        <dbReference type="ARBA" id="ARBA00004571"/>
    </source>
</evidence>
<keyword evidence="5 10" id="KW-0812">Transmembrane</keyword>
<dbReference type="CDD" id="cd01347">
    <property type="entry name" value="ligand_gated_channel"/>
    <property type="match status" value="1"/>
</dbReference>
<dbReference type="InterPro" id="IPR036942">
    <property type="entry name" value="Beta-barrel_TonB_sf"/>
</dbReference>
<evidence type="ECO:0000256" key="6">
    <source>
        <dbReference type="ARBA" id="ARBA00023077"/>
    </source>
</evidence>
<evidence type="ECO:0000313" key="15">
    <source>
        <dbReference type="EMBL" id="MYN05015.1"/>
    </source>
</evidence>
<gene>
    <name evidence="15" type="ORF">GTP41_23240</name>
</gene>
<proteinExistence type="inferred from homology"/>
<dbReference type="InterPro" id="IPR012910">
    <property type="entry name" value="Plug_dom"/>
</dbReference>
<keyword evidence="8 15" id="KW-0675">Receptor</keyword>